<reference evidence="1 2" key="1">
    <citation type="submission" date="2022-04" db="EMBL/GenBank/DDBJ databases">
        <title>Positive selection, recombination, and allopatry shape intraspecific diversity of widespread and dominant cyanobacteria.</title>
        <authorList>
            <person name="Wei J."/>
            <person name="Shu W."/>
            <person name="Hu C."/>
        </authorList>
    </citation>
    <scope>NUCLEOTIDE SEQUENCE [LARGE SCALE GENOMIC DNA]</scope>
    <source>
        <strain evidence="1 2">GB2-A5</strain>
    </source>
</reference>
<protein>
    <submittedName>
        <fullName evidence="1">Glycosyltransferase</fullName>
    </submittedName>
</protein>
<comment type="caution">
    <text evidence="1">The sequence shown here is derived from an EMBL/GenBank/DDBJ whole genome shotgun (WGS) entry which is preliminary data.</text>
</comment>
<proteinExistence type="predicted"/>
<dbReference type="SUPFAM" id="SSF53756">
    <property type="entry name" value="UDP-Glycosyltransferase/glycogen phosphorylase"/>
    <property type="match status" value="1"/>
</dbReference>
<dbReference type="Proteomes" id="UP001442494">
    <property type="component" value="Unassembled WGS sequence"/>
</dbReference>
<dbReference type="PANTHER" id="PTHR48050:SF13">
    <property type="entry name" value="STEROL 3-BETA-GLUCOSYLTRANSFERASE UGT80A2"/>
    <property type="match status" value="1"/>
</dbReference>
<dbReference type="PANTHER" id="PTHR48050">
    <property type="entry name" value="STEROL 3-BETA-GLUCOSYLTRANSFERASE"/>
    <property type="match status" value="1"/>
</dbReference>
<name>A0ABV0JSQ2_9CYAN</name>
<organism evidence="1 2">
    <name type="scientific">Funiculus sociatus GB2-A5</name>
    <dbReference type="NCBI Taxonomy" id="2933946"/>
    <lineage>
        <taxon>Bacteria</taxon>
        <taxon>Bacillati</taxon>
        <taxon>Cyanobacteriota</taxon>
        <taxon>Cyanophyceae</taxon>
        <taxon>Coleofasciculales</taxon>
        <taxon>Coleofasciculaceae</taxon>
        <taxon>Funiculus</taxon>
    </lineage>
</organism>
<dbReference type="Pfam" id="PF00201">
    <property type="entry name" value="UDPGT"/>
    <property type="match status" value="1"/>
</dbReference>
<dbReference type="RefSeq" id="WP_190428112.1">
    <property type="nucleotide sequence ID" value="NZ_JAMPKK010000044.1"/>
</dbReference>
<dbReference type="InterPro" id="IPR050426">
    <property type="entry name" value="Glycosyltransferase_28"/>
</dbReference>
<evidence type="ECO:0000313" key="2">
    <source>
        <dbReference type="Proteomes" id="UP001442494"/>
    </source>
</evidence>
<dbReference type="CDD" id="cd03784">
    <property type="entry name" value="GT1_Gtf-like"/>
    <property type="match status" value="1"/>
</dbReference>
<evidence type="ECO:0000313" key="1">
    <source>
        <dbReference type="EMBL" id="MEP0866489.1"/>
    </source>
</evidence>
<dbReference type="Gene3D" id="3.40.50.2000">
    <property type="entry name" value="Glycogen Phosphorylase B"/>
    <property type="match status" value="2"/>
</dbReference>
<accession>A0ABV0JSQ2</accession>
<sequence>MTHFGVICPPFAGHIHPMAALGRELQRRGHCITFLQIPDLETAVRSEGLNFWPIGESAYQPGELAESFTELGKLSGIESLRYSVDLCQRFTATMCEDAPCAIAEAGIEALLADQLEPASETVAEYLRIPFVTVSCAQAIHRKAQIPPFFTLWNYENKLWARLRNQAAYYLLDRNSQPLLQALNQYRKQWKLPVVRKLYASRSRLAHISQQPAAFDFPCANLPKHFHYVGPFRNPSPRKISFPYERLTGQPLIYASLGTVQNTKEDIYHCIAAACQGLDVQLVITLGGGMDVEAVQGLPGSPLVVKYAPQLELLSKARLTITHGGLNTVLDSLSHGVPMVAIPITYEQPGTAARIKWTGTGEALPLASLNATELQAAIQRVLTEDSYLNNALKLKESIRQSGGVKRAADIVEQVVKSGHPVLSGLTPVVSRGVAYST</sequence>
<keyword evidence="2" id="KW-1185">Reference proteome</keyword>
<gene>
    <name evidence="1" type="ORF">NDI37_18695</name>
</gene>
<dbReference type="InterPro" id="IPR002213">
    <property type="entry name" value="UDP_glucos_trans"/>
</dbReference>
<dbReference type="EMBL" id="JAMPKK010000044">
    <property type="protein sequence ID" value="MEP0866489.1"/>
    <property type="molecule type" value="Genomic_DNA"/>
</dbReference>